<keyword evidence="6 7" id="KW-0030">Aminoacyl-tRNA synthetase</keyword>
<proteinExistence type="inferred from homology"/>
<keyword evidence="8" id="KW-0648">Protein biosynthesis</keyword>
<accession>F0RM61</accession>
<feature type="binding site" evidence="7">
    <location>
        <position position="251"/>
    </location>
    <ligand>
        <name>ATP</name>
        <dbReference type="ChEBI" id="CHEBI:30616"/>
    </ligand>
</feature>
<dbReference type="GO" id="GO:0006424">
    <property type="term" value="P:glutamyl-tRNA aminoacylation"/>
    <property type="evidence" value="ECO:0007669"/>
    <property type="project" value="InterPro"/>
</dbReference>
<feature type="binding site" evidence="7">
    <location>
        <position position="50"/>
    </location>
    <ligand>
        <name>L-glutamate</name>
        <dbReference type="ChEBI" id="CHEBI:29985"/>
    </ligand>
</feature>
<evidence type="ECO:0000259" key="10">
    <source>
        <dbReference type="Pfam" id="PF00749"/>
    </source>
</evidence>
<feature type="binding site" evidence="7">
    <location>
        <position position="101"/>
    </location>
    <ligand>
        <name>Zn(2+)</name>
        <dbReference type="ChEBI" id="CHEBI:29105"/>
    </ligand>
</feature>
<dbReference type="EMBL" id="CP002536">
    <property type="protein sequence ID" value="ADY25981.1"/>
    <property type="molecule type" value="Genomic_DNA"/>
</dbReference>
<dbReference type="AlphaFoldDB" id="F0RM61"/>
<dbReference type="GO" id="GO:0008270">
    <property type="term" value="F:zinc ion binding"/>
    <property type="evidence" value="ECO:0007669"/>
    <property type="project" value="UniProtKB-UniRule"/>
</dbReference>
<dbReference type="PRINTS" id="PR00987">
    <property type="entry name" value="TRNASYNTHGLU"/>
</dbReference>
<dbReference type="RefSeq" id="WP_013614590.1">
    <property type="nucleotide sequence ID" value="NC_015161.1"/>
</dbReference>
<dbReference type="InterPro" id="IPR022380">
    <property type="entry name" value="Glu-Q_tRNA(Asp)_Synthase"/>
</dbReference>
<feature type="binding site" evidence="7">
    <location>
        <position position="126"/>
    </location>
    <ligand>
        <name>Zn(2+)</name>
        <dbReference type="ChEBI" id="CHEBI:29105"/>
    </ligand>
</feature>
<dbReference type="GO" id="GO:0005524">
    <property type="term" value="F:ATP binding"/>
    <property type="evidence" value="ECO:0007669"/>
    <property type="project" value="UniProtKB-KW"/>
</dbReference>
<feature type="region of interest" description="Disordered" evidence="9">
    <location>
        <begin position="119"/>
        <end position="150"/>
    </location>
</feature>
<feature type="binding site" evidence="7">
    <location>
        <position position="130"/>
    </location>
    <ligand>
        <name>Zn(2+)</name>
        <dbReference type="ChEBI" id="CHEBI:29105"/>
    </ligand>
</feature>
<gene>
    <name evidence="7" type="primary">gluQ</name>
    <name evidence="11" type="ordered locus">Deipr_0825</name>
</gene>
<dbReference type="InterPro" id="IPR020058">
    <property type="entry name" value="Glu/Gln-tRNA-synth_Ib_cat-dom"/>
</dbReference>
<evidence type="ECO:0000256" key="7">
    <source>
        <dbReference type="HAMAP-Rule" id="MF_01428"/>
    </source>
</evidence>
<organism evidence="11 12">
    <name type="scientific">Deinococcus proteolyticus (strain ATCC 35074 / DSM 20540 / JCM 6276 / NBRC 101906 / NCIMB 13154 / VKM Ac-1939 / CCM 2703 / MRP)</name>
    <dbReference type="NCBI Taxonomy" id="693977"/>
    <lineage>
        <taxon>Bacteria</taxon>
        <taxon>Thermotogati</taxon>
        <taxon>Deinococcota</taxon>
        <taxon>Deinococci</taxon>
        <taxon>Deinococcales</taxon>
        <taxon>Deinococcaceae</taxon>
        <taxon>Deinococcus</taxon>
    </lineage>
</organism>
<evidence type="ECO:0000256" key="1">
    <source>
        <dbReference type="ARBA" id="ARBA00022598"/>
    </source>
</evidence>
<dbReference type="SUPFAM" id="SSF52374">
    <property type="entry name" value="Nucleotidylyl transferase"/>
    <property type="match status" value="1"/>
</dbReference>
<keyword evidence="1 7" id="KW-0436">Ligase</keyword>
<dbReference type="NCBIfam" id="NF004315">
    <property type="entry name" value="PRK05710.1-4"/>
    <property type="match status" value="1"/>
</dbReference>
<feature type="domain" description="Glutamyl/glutaminyl-tRNA synthetase class Ib catalytic" evidence="10">
    <location>
        <begin position="14"/>
        <end position="257"/>
    </location>
</feature>
<dbReference type="PROSITE" id="PS00178">
    <property type="entry name" value="AA_TRNA_LIGASE_I"/>
    <property type="match status" value="1"/>
</dbReference>
<dbReference type="InterPro" id="IPR049940">
    <property type="entry name" value="GluQ/Sye"/>
</dbReference>
<evidence type="ECO:0000313" key="11">
    <source>
        <dbReference type="EMBL" id="ADY25981.1"/>
    </source>
</evidence>
<feature type="binding site" evidence="7">
    <location>
        <position position="192"/>
    </location>
    <ligand>
        <name>L-glutamate</name>
        <dbReference type="ChEBI" id="CHEBI:29985"/>
    </ligand>
</feature>
<comment type="function">
    <text evidence="7">Catalyzes the tRNA-independent activation of glutamate in presence of ATP and the subsequent transfer of glutamate onto a tRNA(Asp). Glutamate is transferred on the 2-amino-5-(4,5-dihydroxy-2-cyclopenten-1-yl) moiety of the queuosine in the wobble position of the QUC anticodon.</text>
</comment>
<protein>
    <recommendedName>
        <fullName evidence="7">Glutamyl-Q tRNA(Asp) synthetase</fullName>
        <shortName evidence="7">Glu-Q-RSs</shortName>
        <ecNumber evidence="7">6.1.1.-</ecNumber>
    </recommendedName>
</protein>
<evidence type="ECO:0000256" key="4">
    <source>
        <dbReference type="ARBA" id="ARBA00022833"/>
    </source>
</evidence>
<evidence type="ECO:0000256" key="2">
    <source>
        <dbReference type="ARBA" id="ARBA00022723"/>
    </source>
</evidence>
<dbReference type="Proteomes" id="UP000007718">
    <property type="component" value="Chromosome"/>
</dbReference>
<dbReference type="GO" id="GO:0005829">
    <property type="term" value="C:cytosol"/>
    <property type="evidence" value="ECO:0007669"/>
    <property type="project" value="TreeGrafter"/>
</dbReference>
<dbReference type="InterPro" id="IPR014729">
    <property type="entry name" value="Rossmann-like_a/b/a_fold"/>
</dbReference>
<keyword evidence="12" id="KW-1185">Reference proteome</keyword>
<keyword evidence="3 7" id="KW-0547">Nucleotide-binding</keyword>
<keyword evidence="2 7" id="KW-0479">Metal-binding</keyword>
<evidence type="ECO:0000313" key="12">
    <source>
        <dbReference type="Proteomes" id="UP000007718"/>
    </source>
</evidence>
<reference evidence="12" key="1">
    <citation type="submission" date="2011-02" db="EMBL/GenBank/DDBJ databases">
        <title>The complete sequence of chromosome of Deinococcus proteolyticus DSM 20540.</title>
        <authorList>
            <consortium name="US DOE Joint Genome Institute (JGI-PGF)"/>
            <person name="Lucas S."/>
            <person name="Copeland A."/>
            <person name="Lapidus A."/>
            <person name="Bruce D."/>
            <person name="Goodwin L."/>
            <person name="Pitluck S."/>
            <person name="Kyrpides N."/>
            <person name="Mavromatis K."/>
            <person name="Pagani I."/>
            <person name="Ivanova N."/>
            <person name="Ovchinnikova G."/>
            <person name="Zeytun A."/>
            <person name="Detter J.C."/>
            <person name="Han C."/>
            <person name="Land M."/>
            <person name="Hauser L."/>
            <person name="Markowitz V."/>
            <person name="Cheng J.-F."/>
            <person name="Hugenholtz P."/>
            <person name="Woyke T."/>
            <person name="Wu D."/>
            <person name="Pukall R."/>
            <person name="Steenblock K."/>
            <person name="Brambilla E."/>
            <person name="Klenk H.-P."/>
            <person name="Eisen J.A."/>
        </authorList>
    </citation>
    <scope>NUCLEOTIDE SEQUENCE [LARGE SCALE GENOMIC DNA]</scope>
    <source>
        <strain evidence="12">ATCC 35074 / DSM 20540 / JCM 6276 / NBRC 101906 / NCIMB 13154 / VKM Ac-1939 / CCM 2703 / MRP</strain>
    </source>
</reference>
<dbReference type="KEGG" id="dpt:Deipr_0825"/>
<reference evidence="11 12" key="2">
    <citation type="journal article" date="2012" name="Stand. Genomic Sci.">
        <title>Complete genome sequence of the orange-red pigmented, radioresistant Deinococcus proteolyticus type strain (MRP(T)).</title>
        <authorList>
            <person name="Copeland A."/>
            <person name="Zeytun A."/>
            <person name="Yassawong M."/>
            <person name="Nolan M."/>
            <person name="Lucas S."/>
            <person name="Hammon N."/>
            <person name="Deshpande S."/>
            <person name="Cheng J.F."/>
            <person name="Han C."/>
            <person name="Tapia R."/>
            <person name="Goodwin L.A."/>
            <person name="Pitluck S."/>
            <person name="Mavromatis K."/>
            <person name="Liolios K."/>
            <person name="Pagani I."/>
            <person name="Ivanova N."/>
            <person name="Mikhailova N."/>
            <person name="Pati A."/>
            <person name="Chen A."/>
            <person name="Palaniappan K."/>
            <person name="Land M."/>
            <person name="Hauser L."/>
            <person name="Jeffries C.D."/>
            <person name="Brambilla E.M."/>
            <person name="Rohde M."/>
            <person name="Sikorski J."/>
            <person name="Pukall R."/>
            <person name="Goker M."/>
            <person name="Detter J.C."/>
            <person name="Woyke T."/>
            <person name="Bristow J."/>
            <person name="Eisen J.A."/>
            <person name="Markowitz V."/>
            <person name="Hugenholtz P."/>
            <person name="Kyrpides N.C."/>
            <person name="Klenk H.P."/>
            <person name="Lapidus A."/>
        </authorList>
    </citation>
    <scope>NUCLEOTIDE SEQUENCE [LARGE SCALE GENOMIC DNA]</scope>
    <source>
        <strain evidence="12">ATCC 35074 / DSM 20540 / JCM 6276 / NBRC 101906 / NCIMB 13154 / VKM Ac-1939 / CCM 2703 / MRP</strain>
    </source>
</reference>
<dbReference type="eggNOG" id="COG0008">
    <property type="taxonomic scope" value="Bacteria"/>
</dbReference>
<dbReference type="GO" id="GO:0004818">
    <property type="term" value="F:glutamate-tRNA ligase activity"/>
    <property type="evidence" value="ECO:0007669"/>
    <property type="project" value="TreeGrafter"/>
</dbReference>
<evidence type="ECO:0000256" key="3">
    <source>
        <dbReference type="ARBA" id="ARBA00022741"/>
    </source>
</evidence>
<feature type="short sequence motif" description="'HIGH' region" evidence="7">
    <location>
        <begin position="17"/>
        <end position="27"/>
    </location>
</feature>
<sequence length="317" mass="34463">MGPAPAAGIPPVGRYAPSPTGALHLGNIRTALLAWLHSRALGGRHLLRFEDLDTGRVRPWGYDVTRRDLEWLGLDWDAEYRQSERLPLYAAALAQLDTYPCTCTRREIQVAVQEAAGAPHGAEPVYPGTCRPTSDRRPSGAPPPGRPAAERWRVPPERVCVQDCLTHELLCQSLPGEVGDFVLRRGDGAYAYHLAVVVDDAAMGVTDVVRGADLWPATPRQVALQQALGYPQPAYWHVPLMTDYRGERLAKRGGAPSLRDLREAGAATPGRVLADLARSLSWATPPEVSAAELLPLWRTYAGPSRQGAEQAGAMLRP</sequence>
<dbReference type="Pfam" id="PF00749">
    <property type="entry name" value="tRNA-synt_1c"/>
    <property type="match status" value="1"/>
</dbReference>
<feature type="binding site" evidence="7">
    <location>
        <position position="103"/>
    </location>
    <ligand>
        <name>Zn(2+)</name>
        <dbReference type="ChEBI" id="CHEBI:29105"/>
    </ligand>
</feature>
<dbReference type="OrthoDB" id="9807503at2"/>
<name>F0RM61_DEIPM</name>
<dbReference type="STRING" id="693977.Deipr_0825"/>
<dbReference type="NCBIfam" id="TIGR03838">
    <property type="entry name" value="queuosine_YadB"/>
    <property type="match status" value="1"/>
</dbReference>
<evidence type="ECO:0000256" key="6">
    <source>
        <dbReference type="ARBA" id="ARBA00023146"/>
    </source>
</evidence>
<dbReference type="GO" id="GO:0006400">
    <property type="term" value="P:tRNA modification"/>
    <property type="evidence" value="ECO:0007669"/>
    <property type="project" value="InterPro"/>
</dbReference>
<feature type="binding site" evidence="7">
    <location>
        <position position="210"/>
    </location>
    <ligand>
        <name>L-glutamate</name>
        <dbReference type="ChEBI" id="CHEBI:29985"/>
    </ligand>
</feature>
<dbReference type="InterPro" id="IPR000924">
    <property type="entry name" value="Glu/Gln-tRNA-synth"/>
</dbReference>
<dbReference type="PANTHER" id="PTHR43311:SF1">
    <property type="entry name" value="GLUTAMYL-Q TRNA(ASP) SYNTHETASE"/>
    <property type="match status" value="1"/>
</dbReference>
<dbReference type="PANTHER" id="PTHR43311">
    <property type="entry name" value="GLUTAMATE--TRNA LIGASE"/>
    <property type="match status" value="1"/>
</dbReference>
<feature type="short sequence motif" description="'KMSKS' region" evidence="7">
    <location>
        <begin position="248"/>
        <end position="252"/>
    </location>
</feature>
<feature type="binding site" evidence="7">
    <location>
        <begin position="14"/>
        <end position="18"/>
    </location>
    <ligand>
        <name>L-glutamate</name>
        <dbReference type="ChEBI" id="CHEBI:29985"/>
    </ligand>
</feature>
<keyword evidence="4 7" id="KW-0862">Zinc</keyword>
<dbReference type="HOGENOM" id="CLU_015768_0_0_0"/>
<evidence type="ECO:0000256" key="5">
    <source>
        <dbReference type="ARBA" id="ARBA00022840"/>
    </source>
</evidence>
<comment type="similarity">
    <text evidence="7">Belongs to the class-I aminoacyl-tRNA synthetase family. GluQ subfamily.</text>
</comment>
<dbReference type="HAMAP" id="MF_01428">
    <property type="entry name" value="Glu_Q_tRNA_synth"/>
    <property type="match status" value="1"/>
</dbReference>
<keyword evidence="5 7" id="KW-0067">ATP-binding</keyword>
<dbReference type="Gene3D" id="3.40.50.620">
    <property type="entry name" value="HUPs"/>
    <property type="match status" value="1"/>
</dbReference>
<comment type="cofactor">
    <cofactor evidence="7">
        <name>Zn(2+)</name>
        <dbReference type="ChEBI" id="CHEBI:29105"/>
    </cofactor>
    <text evidence="7">Binds 1 zinc ion per subunit.</text>
</comment>
<evidence type="ECO:0000256" key="9">
    <source>
        <dbReference type="SAM" id="MobiDB-lite"/>
    </source>
</evidence>
<evidence type="ECO:0000256" key="8">
    <source>
        <dbReference type="RuleBase" id="RU363037"/>
    </source>
</evidence>
<dbReference type="InterPro" id="IPR001412">
    <property type="entry name" value="aa-tRNA-synth_I_CS"/>
</dbReference>
<dbReference type="EC" id="6.1.1.-" evidence="7"/>
<dbReference type="NCBIfam" id="NF004314">
    <property type="entry name" value="PRK05710.1-3"/>
    <property type="match status" value="1"/>
</dbReference>